<dbReference type="Proteomes" id="UP000274504">
    <property type="component" value="Unassembled WGS sequence"/>
</dbReference>
<evidence type="ECO:0000313" key="4">
    <source>
        <dbReference type="EMBL" id="VDL58312.1"/>
    </source>
</evidence>
<reference evidence="4 5" key="2">
    <citation type="submission" date="2018-11" db="EMBL/GenBank/DDBJ databases">
        <authorList>
            <consortium name="Pathogen Informatics"/>
        </authorList>
    </citation>
    <scope>NUCLEOTIDE SEQUENCE [LARGE SCALE GENOMIC DNA]</scope>
</reference>
<reference evidence="6" key="1">
    <citation type="submission" date="2017-02" db="UniProtKB">
        <authorList>
            <consortium name="WormBaseParasite"/>
        </authorList>
    </citation>
    <scope>IDENTIFICATION</scope>
</reference>
<dbReference type="InterPro" id="IPR036322">
    <property type="entry name" value="WD40_repeat_dom_sf"/>
</dbReference>
<name>A0A0R3SM31_HYMDI</name>
<protein>
    <submittedName>
        <fullName evidence="6">ANAPC4_WD40 domain-containing protein</fullName>
    </submittedName>
</protein>
<dbReference type="WBParaSite" id="HDID_0000599601-mRNA-1">
    <property type="protein sequence ID" value="HDID_0000599601-mRNA-1"/>
    <property type="gene ID" value="HDID_0000599601"/>
</dbReference>
<dbReference type="SUPFAM" id="SSF50978">
    <property type="entry name" value="WD40 repeat-like"/>
    <property type="match status" value="1"/>
</dbReference>
<evidence type="ECO:0000313" key="6">
    <source>
        <dbReference type="WBParaSite" id="HDID_0000599601-mRNA-1"/>
    </source>
</evidence>
<dbReference type="GO" id="GO:0005085">
    <property type="term" value="F:guanyl-nucleotide exchange factor activity"/>
    <property type="evidence" value="ECO:0007669"/>
    <property type="project" value="UniProtKB-KW"/>
</dbReference>
<dbReference type="Pfam" id="PF19056">
    <property type="entry name" value="WD40_2"/>
    <property type="match status" value="1"/>
</dbReference>
<dbReference type="PANTHER" id="PTHR12877:SF15">
    <property type="entry name" value="RHO GUANINE NUCLEOTIDE EXCHANGE FACTOR 17"/>
    <property type="match status" value="1"/>
</dbReference>
<keyword evidence="1" id="KW-0597">Phosphoprotein</keyword>
<dbReference type="EMBL" id="UYSG01003907">
    <property type="protein sequence ID" value="VDL58312.1"/>
    <property type="molecule type" value="Genomic_DNA"/>
</dbReference>
<feature type="compositionally biased region" description="Basic and acidic residues" evidence="3">
    <location>
        <begin position="228"/>
        <end position="238"/>
    </location>
</feature>
<dbReference type="PANTHER" id="PTHR12877">
    <property type="entry name" value="RHO GUANINE NUCLEOTIDE EXCHANGE FACTOR"/>
    <property type="match status" value="1"/>
</dbReference>
<organism evidence="6">
    <name type="scientific">Hymenolepis diminuta</name>
    <name type="common">Rat tapeworm</name>
    <dbReference type="NCBI Taxonomy" id="6216"/>
    <lineage>
        <taxon>Eukaryota</taxon>
        <taxon>Metazoa</taxon>
        <taxon>Spiralia</taxon>
        <taxon>Lophotrochozoa</taxon>
        <taxon>Platyhelminthes</taxon>
        <taxon>Cestoda</taxon>
        <taxon>Eucestoda</taxon>
        <taxon>Cyclophyllidea</taxon>
        <taxon>Hymenolepididae</taxon>
        <taxon>Hymenolepis</taxon>
    </lineage>
</organism>
<gene>
    <name evidence="4" type="ORF">HDID_LOCUS5994</name>
</gene>
<sequence length="369" mass="40214">MSDGRIEIAWEMKMGSAVTAIAVGQRTSSNNSVFVGMANGTLSLIMDLVGDTSPRDLFSQTLGFTAISSIVVIDEQVWCACGCSVEIFDVITFDHVRKITISDNPLDNISSMAACPYGVWLFMVGKTSLKLWSTATFEPVSQCDIEKYAQSKAADNSDDNENPDRITAILANDSNLFIGTASGTVFIYKTLKWKSAVLPQSKNGRLSLKLTSTLVLDPRLSVPSLSELDQKTGEDSKADGPNIAVKSEEEPRRSRSRDSNNGSVVYDSVDRVQSTVDSSSSIKSKLRTTSANSLNLLFTSRSQVTESPIRAFLQIKNRKGISIVSFSQRINEDDAILKWVQTSKSVSNNENSLIYPCVNSSTLLSSEPN</sequence>
<feature type="region of interest" description="Disordered" evidence="3">
    <location>
        <begin position="226"/>
        <end position="264"/>
    </location>
</feature>
<dbReference type="GO" id="GO:0030036">
    <property type="term" value="P:actin cytoskeleton organization"/>
    <property type="evidence" value="ECO:0007669"/>
    <property type="project" value="TreeGrafter"/>
</dbReference>
<keyword evidence="2" id="KW-0344">Guanine-nucleotide releasing factor</keyword>
<evidence type="ECO:0000256" key="1">
    <source>
        <dbReference type="ARBA" id="ARBA00022553"/>
    </source>
</evidence>
<proteinExistence type="predicted"/>
<evidence type="ECO:0000256" key="3">
    <source>
        <dbReference type="SAM" id="MobiDB-lite"/>
    </source>
</evidence>
<feature type="compositionally biased region" description="Basic and acidic residues" evidence="3">
    <location>
        <begin position="246"/>
        <end position="258"/>
    </location>
</feature>
<evidence type="ECO:0000313" key="5">
    <source>
        <dbReference type="Proteomes" id="UP000274504"/>
    </source>
</evidence>
<dbReference type="STRING" id="6216.A0A0R3SM31"/>
<dbReference type="InterPro" id="IPR039919">
    <property type="entry name" value="ARHGEF10/ARHGEF17"/>
</dbReference>
<dbReference type="AlphaFoldDB" id="A0A0R3SM31"/>
<dbReference type="OrthoDB" id="44736at2759"/>
<accession>A0A0R3SM31</accession>
<evidence type="ECO:0000256" key="2">
    <source>
        <dbReference type="ARBA" id="ARBA00022658"/>
    </source>
</evidence>